<protein>
    <recommendedName>
        <fullName evidence="2">Sulfotransferase family protein</fullName>
    </recommendedName>
</protein>
<proteinExistence type="predicted"/>
<sequence length="61" mass="6917">MRMSESLIIVTGLPRSGTSMMMKMLQSGGMEVVTDNIRKADEDNPEGYYEFEKVKKIKEDA</sequence>
<evidence type="ECO:0008006" key="2">
    <source>
        <dbReference type="Google" id="ProtNLM"/>
    </source>
</evidence>
<dbReference type="EMBL" id="UOGI01000180">
    <property type="protein sequence ID" value="VAX33492.1"/>
    <property type="molecule type" value="Genomic_DNA"/>
</dbReference>
<accession>A0A3B1CYI2</accession>
<name>A0A3B1CYI2_9ZZZZ</name>
<feature type="non-terminal residue" evidence="1">
    <location>
        <position position="61"/>
    </location>
</feature>
<evidence type="ECO:0000313" key="1">
    <source>
        <dbReference type="EMBL" id="VAX33492.1"/>
    </source>
</evidence>
<gene>
    <name evidence="1" type="ORF">MNBD_NITROSPIRAE03-1734</name>
</gene>
<reference evidence="1" key="1">
    <citation type="submission" date="2018-06" db="EMBL/GenBank/DDBJ databases">
        <authorList>
            <person name="Zhirakovskaya E."/>
        </authorList>
    </citation>
    <scope>NUCLEOTIDE SEQUENCE</scope>
</reference>
<dbReference type="AlphaFoldDB" id="A0A3B1CYI2"/>
<organism evidence="1">
    <name type="scientific">hydrothermal vent metagenome</name>
    <dbReference type="NCBI Taxonomy" id="652676"/>
    <lineage>
        <taxon>unclassified sequences</taxon>
        <taxon>metagenomes</taxon>
        <taxon>ecological metagenomes</taxon>
    </lineage>
</organism>